<reference evidence="2 3" key="1">
    <citation type="submission" date="2020-06" db="EMBL/GenBank/DDBJ databases">
        <authorList>
            <person name="Li R."/>
            <person name="Bekaert M."/>
        </authorList>
    </citation>
    <scope>NUCLEOTIDE SEQUENCE [LARGE SCALE GENOMIC DNA]</scope>
    <source>
        <strain evidence="3">wild</strain>
    </source>
</reference>
<dbReference type="AlphaFoldDB" id="A0A6J8E6F9"/>
<feature type="region of interest" description="Disordered" evidence="1">
    <location>
        <begin position="1"/>
        <end position="27"/>
    </location>
</feature>
<dbReference type="Pfam" id="PF03564">
    <property type="entry name" value="DUF1759"/>
    <property type="match status" value="1"/>
</dbReference>
<dbReference type="InterPro" id="IPR005312">
    <property type="entry name" value="DUF1759"/>
</dbReference>
<evidence type="ECO:0000313" key="3">
    <source>
        <dbReference type="Proteomes" id="UP000507470"/>
    </source>
</evidence>
<dbReference type="EMBL" id="CACVKT020008474">
    <property type="protein sequence ID" value="CAC5415678.1"/>
    <property type="molecule type" value="Genomic_DNA"/>
</dbReference>
<gene>
    <name evidence="2" type="ORF">MCOR_48360</name>
</gene>
<proteinExistence type="predicted"/>
<evidence type="ECO:0000313" key="2">
    <source>
        <dbReference type="EMBL" id="CAC5415678.1"/>
    </source>
</evidence>
<sequence>MQNTHRDLQSTNNLYNQGFSSVSNSSQNHRLPQLDIPHFDGEILQWQTFCDSYESTIHFKSNLKEIQKFSYLKAQLHGHTAQTIEGVALTNSNYTTAVNLLKERFGSPHKIIQAYIKALIEMPTPSNSLQSLRSFGDKLEAYVRGLKSLDHTQEIYGALLVPVVLGKLPPETRKST</sequence>
<feature type="compositionally biased region" description="Polar residues" evidence="1">
    <location>
        <begin position="9"/>
        <end position="27"/>
    </location>
</feature>
<keyword evidence="3" id="KW-1185">Reference proteome</keyword>
<accession>A0A6J8E6F9</accession>
<dbReference type="OrthoDB" id="6147003at2759"/>
<dbReference type="PANTHER" id="PTHR22954">
    <property type="entry name" value="RETROVIRAL PROTEASE-RELATED"/>
    <property type="match status" value="1"/>
</dbReference>
<name>A0A6J8E6F9_MYTCO</name>
<dbReference type="PANTHER" id="PTHR22954:SF3">
    <property type="entry name" value="PROTEIN CBG08539"/>
    <property type="match status" value="1"/>
</dbReference>
<dbReference type="Proteomes" id="UP000507470">
    <property type="component" value="Unassembled WGS sequence"/>
</dbReference>
<evidence type="ECO:0000256" key="1">
    <source>
        <dbReference type="SAM" id="MobiDB-lite"/>
    </source>
</evidence>
<protein>
    <submittedName>
        <fullName evidence="2">Uncharacterized protein</fullName>
    </submittedName>
</protein>
<organism evidence="2 3">
    <name type="scientific">Mytilus coruscus</name>
    <name type="common">Sea mussel</name>
    <dbReference type="NCBI Taxonomy" id="42192"/>
    <lineage>
        <taxon>Eukaryota</taxon>
        <taxon>Metazoa</taxon>
        <taxon>Spiralia</taxon>
        <taxon>Lophotrochozoa</taxon>
        <taxon>Mollusca</taxon>
        <taxon>Bivalvia</taxon>
        <taxon>Autobranchia</taxon>
        <taxon>Pteriomorphia</taxon>
        <taxon>Mytilida</taxon>
        <taxon>Mytiloidea</taxon>
        <taxon>Mytilidae</taxon>
        <taxon>Mytilinae</taxon>
        <taxon>Mytilus</taxon>
    </lineage>
</organism>